<dbReference type="InterPro" id="IPR014036">
    <property type="entry name" value="DeoR-like_C"/>
</dbReference>
<dbReference type="PRINTS" id="PR00037">
    <property type="entry name" value="HTHLACR"/>
</dbReference>
<evidence type="ECO:0000259" key="4">
    <source>
        <dbReference type="PROSITE" id="PS51000"/>
    </source>
</evidence>
<dbReference type="PANTHER" id="PTHR30363:SF4">
    <property type="entry name" value="GLYCEROL-3-PHOSPHATE REGULON REPRESSOR"/>
    <property type="match status" value="1"/>
</dbReference>
<evidence type="ECO:0000256" key="2">
    <source>
        <dbReference type="ARBA" id="ARBA00023015"/>
    </source>
</evidence>
<dbReference type="SMART" id="SM01134">
    <property type="entry name" value="DeoRC"/>
    <property type="match status" value="1"/>
</dbReference>
<evidence type="ECO:0000256" key="3">
    <source>
        <dbReference type="ARBA" id="ARBA00023163"/>
    </source>
</evidence>
<dbReference type="InterPro" id="IPR037171">
    <property type="entry name" value="NagB/RpiA_transferase-like"/>
</dbReference>
<keyword evidence="1" id="KW-0678">Repressor</keyword>
<dbReference type="SMART" id="SM00420">
    <property type="entry name" value="HTH_DEOR"/>
    <property type="match status" value="1"/>
</dbReference>
<accession>A0ABV8UGT5</accession>
<keyword evidence="3" id="KW-0804">Transcription</keyword>
<dbReference type="EMBL" id="JBHSCW010000001">
    <property type="protein sequence ID" value="MFC4350451.1"/>
    <property type="molecule type" value="Genomic_DNA"/>
</dbReference>
<evidence type="ECO:0000256" key="1">
    <source>
        <dbReference type="ARBA" id="ARBA00022491"/>
    </source>
</evidence>
<dbReference type="PROSITE" id="PS51000">
    <property type="entry name" value="HTH_DEOR_2"/>
    <property type="match status" value="1"/>
</dbReference>
<dbReference type="Pfam" id="PF00455">
    <property type="entry name" value="DeoRC"/>
    <property type="match status" value="1"/>
</dbReference>
<sequence>MGEMSPRQKHILRLAERQGFVTIDNLSEDFGVSTQTVRRDIIALSEAGLLQRFHGGAGPIGESEAIRLDHEHKTGVAVEEKRRIAEAAAALIDDGASLFIDVGTTMEMTAEALNVRRGLTVFTTSIRAALALDSSKHEVRVLGGRVAGRDGSLVGEEVVLALSGMQLDLALIACSGIDVEGRVMDFSLSKITVKQAAMRAASRVFLLATPSKFGRSALATVARVGDFTEVIDGVATPAASRGR</sequence>
<evidence type="ECO:0000313" key="6">
    <source>
        <dbReference type="Proteomes" id="UP001595799"/>
    </source>
</evidence>
<comment type="caution">
    <text evidence="5">The sequence shown here is derived from an EMBL/GenBank/DDBJ whole genome shotgun (WGS) entry which is preliminary data.</text>
</comment>
<dbReference type="Gene3D" id="1.10.10.10">
    <property type="entry name" value="Winged helix-like DNA-binding domain superfamily/Winged helix DNA-binding domain"/>
    <property type="match status" value="1"/>
</dbReference>
<dbReference type="Proteomes" id="UP001595799">
    <property type="component" value="Unassembled WGS sequence"/>
</dbReference>
<dbReference type="InterPro" id="IPR001034">
    <property type="entry name" value="DeoR_HTH"/>
</dbReference>
<dbReference type="InterPro" id="IPR036390">
    <property type="entry name" value="WH_DNA-bd_sf"/>
</dbReference>
<dbReference type="PANTHER" id="PTHR30363">
    <property type="entry name" value="HTH-TYPE TRANSCRIPTIONAL REGULATOR SRLR-RELATED"/>
    <property type="match status" value="1"/>
</dbReference>
<protein>
    <submittedName>
        <fullName evidence="5">DeoR/GlpR family DNA-binding transcription regulator</fullName>
    </submittedName>
</protein>
<dbReference type="SUPFAM" id="SSF100950">
    <property type="entry name" value="NagB/RpiA/CoA transferase-like"/>
    <property type="match status" value="1"/>
</dbReference>
<dbReference type="Gene3D" id="3.40.50.1360">
    <property type="match status" value="1"/>
</dbReference>
<reference evidence="6" key="1">
    <citation type="journal article" date="2019" name="Int. J. Syst. Evol. Microbiol.">
        <title>The Global Catalogue of Microorganisms (GCM) 10K type strain sequencing project: providing services to taxonomists for standard genome sequencing and annotation.</title>
        <authorList>
            <consortium name="The Broad Institute Genomics Platform"/>
            <consortium name="The Broad Institute Genome Sequencing Center for Infectious Disease"/>
            <person name="Wu L."/>
            <person name="Ma J."/>
        </authorList>
    </citation>
    <scope>NUCLEOTIDE SEQUENCE [LARGE SCALE GENOMIC DNA]</scope>
    <source>
        <strain evidence="6">CECT 8472</strain>
    </source>
</reference>
<gene>
    <name evidence="5" type="ORF">ACFOW6_02715</name>
</gene>
<dbReference type="Pfam" id="PF08220">
    <property type="entry name" value="HTH_DeoR"/>
    <property type="match status" value="1"/>
</dbReference>
<dbReference type="RefSeq" id="WP_382420787.1">
    <property type="nucleotide sequence ID" value="NZ_JBHSCW010000001.1"/>
</dbReference>
<dbReference type="InterPro" id="IPR036388">
    <property type="entry name" value="WH-like_DNA-bd_sf"/>
</dbReference>
<keyword evidence="2" id="KW-0805">Transcription regulation</keyword>
<name>A0ABV8UGT5_9PROT</name>
<dbReference type="GO" id="GO:0003677">
    <property type="term" value="F:DNA binding"/>
    <property type="evidence" value="ECO:0007669"/>
    <property type="project" value="UniProtKB-KW"/>
</dbReference>
<dbReference type="SUPFAM" id="SSF46785">
    <property type="entry name" value="Winged helix' DNA-binding domain"/>
    <property type="match status" value="1"/>
</dbReference>
<keyword evidence="5" id="KW-0238">DNA-binding</keyword>
<keyword evidence="6" id="KW-1185">Reference proteome</keyword>
<evidence type="ECO:0000313" key="5">
    <source>
        <dbReference type="EMBL" id="MFC4350451.1"/>
    </source>
</evidence>
<feature type="domain" description="HTH deoR-type" evidence="4">
    <location>
        <begin position="4"/>
        <end position="59"/>
    </location>
</feature>
<organism evidence="5 6">
    <name type="scientific">Fodinicurvata halophila</name>
    <dbReference type="NCBI Taxonomy" id="1419723"/>
    <lineage>
        <taxon>Bacteria</taxon>
        <taxon>Pseudomonadati</taxon>
        <taxon>Pseudomonadota</taxon>
        <taxon>Alphaproteobacteria</taxon>
        <taxon>Rhodospirillales</taxon>
        <taxon>Rhodovibrionaceae</taxon>
        <taxon>Fodinicurvata</taxon>
    </lineage>
</organism>
<proteinExistence type="predicted"/>
<dbReference type="InterPro" id="IPR050313">
    <property type="entry name" value="Carb_Metab_HTH_regulators"/>
</dbReference>